<organism evidence="1">
    <name type="scientific">marine sediment metagenome</name>
    <dbReference type="NCBI Taxonomy" id="412755"/>
    <lineage>
        <taxon>unclassified sequences</taxon>
        <taxon>metagenomes</taxon>
        <taxon>ecological metagenomes</taxon>
    </lineage>
</organism>
<dbReference type="PANTHER" id="PTHR37909">
    <property type="entry name" value="S-ADENOSYL-L-METHIONINE-DEPENDENT METHYLTRANSFERASES SUPERFAMILY PROTEIN"/>
    <property type="match status" value="1"/>
</dbReference>
<dbReference type="SUPFAM" id="SSF53335">
    <property type="entry name" value="S-adenosyl-L-methionine-dependent methyltransferases"/>
    <property type="match status" value="1"/>
</dbReference>
<dbReference type="Pfam" id="PF13578">
    <property type="entry name" value="Methyltransf_24"/>
    <property type="match status" value="1"/>
</dbReference>
<dbReference type="EMBL" id="LAZR01005882">
    <property type="protein sequence ID" value="KKM96434.1"/>
    <property type="molecule type" value="Genomic_DNA"/>
</dbReference>
<name>A0A0F9LMZ3_9ZZZZ</name>
<dbReference type="Gene3D" id="3.40.50.150">
    <property type="entry name" value="Vaccinia Virus protein VP39"/>
    <property type="match status" value="1"/>
</dbReference>
<proteinExistence type="predicted"/>
<evidence type="ECO:0008006" key="2">
    <source>
        <dbReference type="Google" id="ProtNLM"/>
    </source>
</evidence>
<dbReference type="AlphaFoldDB" id="A0A0F9LMZ3"/>
<evidence type="ECO:0000313" key="1">
    <source>
        <dbReference type="EMBL" id="KKM96434.1"/>
    </source>
</evidence>
<dbReference type="InterPro" id="IPR029063">
    <property type="entry name" value="SAM-dependent_MTases_sf"/>
</dbReference>
<protein>
    <recommendedName>
        <fullName evidence="2">Methyltransferase domain-containing protein</fullName>
    </recommendedName>
</protein>
<dbReference type="PANTHER" id="PTHR37909:SF1">
    <property type="entry name" value="S-ADENOSYL-L-METHIONINE-DEPENDENT METHYLTRANSFERASES SUPERFAMILY PROTEIN"/>
    <property type="match status" value="1"/>
</dbReference>
<reference evidence="1" key="1">
    <citation type="journal article" date="2015" name="Nature">
        <title>Complex archaea that bridge the gap between prokaryotes and eukaryotes.</title>
        <authorList>
            <person name="Spang A."/>
            <person name="Saw J.H."/>
            <person name="Jorgensen S.L."/>
            <person name="Zaremba-Niedzwiedzka K."/>
            <person name="Martijn J."/>
            <person name="Lind A.E."/>
            <person name="van Eijk R."/>
            <person name="Schleper C."/>
            <person name="Guy L."/>
            <person name="Ettema T.J."/>
        </authorList>
    </citation>
    <scope>NUCLEOTIDE SEQUENCE</scope>
</reference>
<gene>
    <name evidence="1" type="ORF">LCGC14_1178130</name>
</gene>
<accession>A0A0F9LMZ3</accession>
<sequence>MKFKKYISDHTEKIRYKLASLILKHLTPVLYKKIDISTFTGNRTFLFTTDIIPGNLRPSFRFMKNIFDGKLVKGAEIGVERGRNSKSILKELNIEKLYLIDPWINYEEIDNNWTNIDENYKYVLREFEKNKKVEIIKYYSDYAVNLFKMDSLDFVYIDANHSYEYVYQDISIWFPKVKKGGVIAGHDILLKNNTYYEVLEAVKNFCYRNNINFYINEPDWYFIKT</sequence>
<comment type="caution">
    <text evidence="1">The sequence shown here is derived from an EMBL/GenBank/DDBJ whole genome shotgun (WGS) entry which is preliminary data.</text>
</comment>